<dbReference type="PANTHER" id="PTHR43943:SF2">
    <property type="entry name" value="DEHYDROGENASE_REDUCTASE 4"/>
    <property type="match status" value="1"/>
</dbReference>
<dbReference type="InterPro" id="IPR036291">
    <property type="entry name" value="NAD(P)-bd_dom_sf"/>
</dbReference>
<dbReference type="PANTHER" id="PTHR43943">
    <property type="entry name" value="DEHYDROGENASE/REDUCTASE (SDR FAMILY) MEMBER 4"/>
    <property type="match status" value="1"/>
</dbReference>
<gene>
    <name evidence="4" type="ORF">SE18_20655</name>
</gene>
<proteinExistence type="inferred from homology"/>
<dbReference type="CDD" id="cd05233">
    <property type="entry name" value="SDR_c"/>
    <property type="match status" value="1"/>
</dbReference>
<keyword evidence="2" id="KW-0560">Oxidoreductase</keyword>
<keyword evidence="5" id="KW-1185">Reference proteome</keyword>
<dbReference type="InterPro" id="IPR057326">
    <property type="entry name" value="KR_dom"/>
</dbReference>
<dbReference type="Pfam" id="PF13561">
    <property type="entry name" value="adh_short_C2"/>
    <property type="match status" value="1"/>
</dbReference>
<evidence type="ECO:0000313" key="4">
    <source>
        <dbReference type="EMBL" id="KPL81697.1"/>
    </source>
</evidence>
<evidence type="ECO:0000256" key="1">
    <source>
        <dbReference type="ARBA" id="ARBA00006484"/>
    </source>
</evidence>
<accession>A0A0P6XZ29</accession>
<dbReference type="NCBIfam" id="NF005559">
    <property type="entry name" value="PRK07231.1"/>
    <property type="match status" value="1"/>
</dbReference>
<comment type="similarity">
    <text evidence="1">Belongs to the short-chain dehydrogenases/reductases (SDR) family.</text>
</comment>
<evidence type="ECO:0000256" key="2">
    <source>
        <dbReference type="ARBA" id="ARBA00023002"/>
    </source>
</evidence>
<dbReference type="STRING" id="70996.SE18_20655"/>
<dbReference type="PROSITE" id="PS00061">
    <property type="entry name" value="ADH_SHORT"/>
    <property type="match status" value="1"/>
</dbReference>
<reference evidence="4 5" key="1">
    <citation type="submission" date="2015-07" db="EMBL/GenBank/DDBJ databases">
        <title>Whole genome sequence of Herpetosiphon geysericola DSM 7119.</title>
        <authorList>
            <person name="Hemp J."/>
            <person name="Ward L.M."/>
            <person name="Pace L.A."/>
            <person name="Fischer W.W."/>
        </authorList>
    </citation>
    <scope>NUCLEOTIDE SEQUENCE [LARGE SCALE GENOMIC DNA]</scope>
    <source>
        <strain evidence="4 5">DSM 7119</strain>
    </source>
</reference>
<sequence>MPMTTFDLSGKVAIVTGASRGIGEAIAHHFAQAGAKVVVCARKLESLQTVADSINQAGGTALAVACHTGKREQVQAVVAQTLAEWGRIDIVVNNAATNPHFGPLLNSDGAQWDKTYEVNVKGYFWLIQAAAEAMQAQGGGSIINVASVAGLQPATAMGIYSISKAAVIAMTKQLAQELGPFNIRVNALAPGLIKTKFSSALWDNEDLNQKIVAGTPLGRIGTVDEVAAAALYLASDAAAFTTGTVMTMDGGSLVGGILG</sequence>
<name>A0A0P6XZ29_9CHLR</name>
<feature type="domain" description="Ketoreductase" evidence="3">
    <location>
        <begin position="11"/>
        <end position="191"/>
    </location>
</feature>
<dbReference type="GO" id="GO:0016491">
    <property type="term" value="F:oxidoreductase activity"/>
    <property type="evidence" value="ECO:0007669"/>
    <property type="project" value="UniProtKB-KW"/>
</dbReference>
<comment type="caution">
    <text evidence="4">The sequence shown here is derived from an EMBL/GenBank/DDBJ whole genome shotgun (WGS) entry which is preliminary data.</text>
</comment>
<dbReference type="Proteomes" id="UP000050277">
    <property type="component" value="Unassembled WGS sequence"/>
</dbReference>
<dbReference type="Gene3D" id="3.40.50.720">
    <property type="entry name" value="NAD(P)-binding Rossmann-like Domain"/>
    <property type="match status" value="1"/>
</dbReference>
<dbReference type="EMBL" id="LGKP01000034">
    <property type="protein sequence ID" value="KPL81697.1"/>
    <property type="molecule type" value="Genomic_DNA"/>
</dbReference>
<dbReference type="InterPro" id="IPR002347">
    <property type="entry name" value="SDR_fam"/>
</dbReference>
<evidence type="ECO:0000259" key="3">
    <source>
        <dbReference type="SMART" id="SM00822"/>
    </source>
</evidence>
<organism evidence="4 5">
    <name type="scientific">Herpetosiphon geysericola</name>
    <dbReference type="NCBI Taxonomy" id="70996"/>
    <lineage>
        <taxon>Bacteria</taxon>
        <taxon>Bacillati</taxon>
        <taxon>Chloroflexota</taxon>
        <taxon>Chloroflexia</taxon>
        <taxon>Herpetosiphonales</taxon>
        <taxon>Herpetosiphonaceae</taxon>
        <taxon>Herpetosiphon</taxon>
    </lineage>
</organism>
<evidence type="ECO:0000313" key="5">
    <source>
        <dbReference type="Proteomes" id="UP000050277"/>
    </source>
</evidence>
<dbReference type="FunFam" id="3.40.50.720:FF:000084">
    <property type="entry name" value="Short-chain dehydrogenase reductase"/>
    <property type="match status" value="1"/>
</dbReference>
<dbReference type="AlphaFoldDB" id="A0A0P6XZ29"/>
<dbReference type="SMART" id="SM00822">
    <property type="entry name" value="PKS_KR"/>
    <property type="match status" value="1"/>
</dbReference>
<dbReference type="InterPro" id="IPR020904">
    <property type="entry name" value="Sc_DH/Rdtase_CS"/>
</dbReference>
<dbReference type="RefSeq" id="WP_054536361.1">
    <property type="nucleotide sequence ID" value="NZ_LGKP01000034.1"/>
</dbReference>
<protein>
    <submittedName>
        <fullName evidence="4">Short-chain dehydrogenase</fullName>
    </submittedName>
</protein>
<dbReference type="SUPFAM" id="SSF51735">
    <property type="entry name" value="NAD(P)-binding Rossmann-fold domains"/>
    <property type="match status" value="1"/>
</dbReference>
<dbReference type="PRINTS" id="PR00080">
    <property type="entry name" value="SDRFAMILY"/>
</dbReference>
<dbReference type="PRINTS" id="PR00081">
    <property type="entry name" value="GDHRDH"/>
</dbReference>